<evidence type="ECO:0000313" key="8">
    <source>
        <dbReference type="Proteomes" id="UP000770661"/>
    </source>
</evidence>
<keyword evidence="1" id="KW-0479">Metal-binding</keyword>
<comment type="caution">
    <text evidence="7">The sequence shown here is derived from an EMBL/GenBank/DDBJ whole genome shotgun (WGS) entry which is preliminary data.</text>
</comment>
<proteinExistence type="predicted"/>
<protein>
    <recommendedName>
        <fullName evidence="6">RING-type domain-containing protein</fullName>
    </recommendedName>
</protein>
<dbReference type="Proteomes" id="UP000770661">
    <property type="component" value="Unassembled WGS sequence"/>
</dbReference>
<evidence type="ECO:0000256" key="5">
    <source>
        <dbReference type="SAM" id="MobiDB-lite"/>
    </source>
</evidence>
<feature type="compositionally biased region" description="Basic and acidic residues" evidence="5">
    <location>
        <begin position="253"/>
        <end position="284"/>
    </location>
</feature>
<reference evidence="7" key="1">
    <citation type="submission" date="2020-07" db="EMBL/GenBank/DDBJ databases">
        <title>The High-quality genome of the commercially important snow crab, Chionoecetes opilio.</title>
        <authorList>
            <person name="Jeong J.-H."/>
            <person name="Ryu S."/>
        </authorList>
    </citation>
    <scope>NUCLEOTIDE SEQUENCE</scope>
    <source>
        <strain evidence="7">MADBK_172401_WGS</strain>
        <tissue evidence="7">Digestive gland</tissue>
    </source>
</reference>
<evidence type="ECO:0000256" key="3">
    <source>
        <dbReference type="ARBA" id="ARBA00022833"/>
    </source>
</evidence>
<dbReference type="InterPro" id="IPR017907">
    <property type="entry name" value="Znf_RING_CS"/>
</dbReference>
<sequence>MSFNDMYSAAGHSELSRGHGRPAQNVIAASAAAAAEQRARKEKTKKTEAKVEYERAREAAKKAAKEEIEAKKRAAAAASEALERAGIIKSAQAKEAAKIAAEKRAGVAAGASGASPRKIPTMEIVTVTSGQNDLKMKSRHGVGELHDRVEQGKEIVNVTNEKHMLGSNEEKVSYGKHETTINGSIKVDKPIYTYSMDQENRQIMKNVHQEDYLVKQSGAKPKDRTVKHSGHADSSQSVHITSQQNPTTAGQKEQPRHSSEKEIVTVTVDEKYISKEFRSPRSEDGMNQYVDPNNNPSTDTTQTVEHKQKNNQGFQNEHYPGDGKTKGVWKKHQPEDRHNYKDQQFHTYPTQRHSDIEHPHRQPTLQPFNRQKQSQYSSDNHHHRTQQQGQQRSPVNGSSRAMLCVSCNEKYNCKEKLPRNLRCGHSLCTPCIQRQIKPNSSVSCPHCQRSTCNIKNANCCPINDLLVQILSKETQQEGFMEEMSVRLQCSKSCQEPSSTLVFLDLSWGGQCHGRLYIRLSGDTLCGRQFLRLCVGEGENSFCGTRFHRVSWKDFPGEHVSIGDHEKGGGGGERHPPYREQLQIPAGREVLISAGLVAGRYQNNNLGSIFSIYTRGKKNMMDETSFGQVEFGLDVVQKAVRLPNIHEVLVSDCGLVLDM</sequence>
<dbReference type="PANTHER" id="PTHR47156:SF10">
    <property type="entry name" value="E3 UBIQUITIN-PROTEIN LIGASE TRIM-21-RELATED"/>
    <property type="match status" value="1"/>
</dbReference>
<accession>A0A8J4Y170</accession>
<dbReference type="SUPFAM" id="SSF57850">
    <property type="entry name" value="RING/U-box"/>
    <property type="match status" value="1"/>
</dbReference>
<feature type="compositionally biased region" description="Polar residues" evidence="5">
    <location>
        <begin position="363"/>
        <end position="378"/>
    </location>
</feature>
<keyword evidence="8" id="KW-1185">Reference proteome</keyword>
<feature type="region of interest" description="Disordered" evidence="5">
    <location>
        <begin position="1"/>
        <end position="52"/>
    </location>
</feature>
<dbReference type="AlphaFoldDB" id="A0A8J4Y170"/>
<evidence type="ECO:0000256" key="4">
    <source>
        <dbReference type="PROSITE-ProRule" id="PRU00175"/>
    </source>
</evidence>
<evidence type="ECO:0000256" key="1">
    <source>
        <dbReference type="ARBA" id="ARBA00022723"/>
    </source>
</evidence>
<keyword evidence="3" id="KW-0862">Zinc</keyword>
<dbReference type="InterPro" id="IPR002130">
    <property type="entry name" value="Cyclophilin-type_PPIase_dom"/>
</dbReference>
<dbReference type="InterPro" id="IPR001841">
    <property type="entry name" value="Znf_RING"/>
</dbReference>
<dbReference type="EMBL" id="JACEEZ010014860">
    <property type="protein sequence ID" value="KAG0719215.1"/>
    <property type="molecule type" value="Genomic_DNA"/>
</dbReference>
<feature type="region of interest" description="Disordered" evidence="5">
    <location>
        <begin position="218"/>
        <end position="397"/>
    </location>
</feature>
<feature type="compositionally biased region" description="Polar residues" evidence="5">
    <location>
        <begin position="232"/>
        <end position="251"/>
    </location>
</feature>
<feature type="domain" description="RING-type" evidence="6">
    <location>
        <begin position="404"/>
        <end position="448"/>
    </location>
</feature>
<dbReference type="InterPro" id="IPR052667">
    <property type="entry name" value="E3_ubiquitin-ligase_RING"/>
</dbReference>
<dbReference type="GO" id="GO:0008270">
    <property type="term" value="F:zinc ion binding"/>
    <property type="evidence" value="ECO:0007669"/>
    <property type="project" value="UniProtKB-KW"/>
</dbReference>
<dbReference type="SUPFAM" id="SSF50891">
    <property type="entry name" value="Cyclophilin-like"/>
    <property type="match status" value="1"/>
</dbReference>
<dbReference type="OrthoDB" id="6106880at2759"/>
<dbReference type="InterPro" id="IPR029000">
    <property type="entry name" value="Cyclophilin-like_dom_sf"/>
</dbReference>
<organism evidence="7 8">
    <name type="scientific">Chionoecetes opilio</name>
    <name type="common">Atlantic snow crab</name>
    <name type="synonym">Cancer opilio</name>
    <dbReference type="NCBI Taxonomy" id="41210"/>
    <lineage>
        <taxon>Eukaryota</taxon>
        <taxon>Metazoa</taxon>
        <taxon>Ecdysozoa</taxon>
        <taxon>Arthropoda</taxon>
        <taxon>Crustacea</taxon>
        <taxon>Multicrustacea</taxon>
        <taxon>Malacostraca</taxon>
        <taxon>Eumalacostraca</taxon>
        <taxon>Eucarida</taxon>
        <taxon>Decapoda</taxon>
        <taxon>Pleocyemata</taxon>
        <taxon>Brachyura</taxon>
        <taxon>Eubrachyura</taxon>
        <taxon>Majoidea</taxon>
        <taxon>Majidae</taxon>
        <taxon>Chionoecetes</taxon>
    </lineage>
</organism>
<feature type="compositionally biased region" description="Basic and acidic residues" evidence="5">
    <location>
        <begin position="332"/>
        <end position="344"/>
    </location>
</feature>
<dbReference type="PROSITE" id="PS00518">
    <property type="entry name" value="ZF_RING_1"/>
    <property type="match status" value="1"/>
</dbReference>
<dbReference type="Pfam" id="PF00160">
    <property type="entry name" value="Pro_isomerase"/>
    <property type="match status" value="1"/>
</dbReference>
<keyword evidence="2 4" id="KW-0863">Zinc-finger</keyword>
<gene>
    <name evidence="7" type="ORF">GWK47_050926</name>
</gene>
<evidence type="ECO:0000259" key="6">
    <source>
        <dbReference type="PROSITE" id="PS50089"/>
    </source>
</evidence>
<feature type="compositionally biased region" description="Polar residues" evidence="5">
    <location>
        <begin position="290"/>
        <end position="303"/>
    </location>
</feature>
<dbReference type="SMART" id="SM00184">
    <property type="entry name" value="RING"/>
    <property type="match status" value="1"/>
</dbReference>
<evidence type="ECO:0000313" key="7">
    <source>
        <dbReference type="EMBL" id="KAG0719215.1"/>
    </source>
</evidence>
<evidence type="ECO:0000256" key="2">
    <source>
        <dbReference type="ARBA" id="ARBA00022771"/>
    </source>
</evidence>
<dbReference type="Gene3D" id="2.40.100.10">
    <property type="entry name" value="Cyclophilin-like"/>
    <property type="match status" value="1"/>
</dbReference>
<name>A0A8J4Y170_CHIOP</name>
<dbReference type="GO" id="GO:0003755">
    <property type="term" value="F:peptidyl-prolyl cis-trans isomerase activity"/>
    <property type="evidence" value="ECO:0007669"/>
    <property type="project" value="InterPro"/>
</dbReference>
<dbReference type="InterPro" id="IPR013083">
    <property type="entry name" value="Znf_RING/FYVE/PHD"/>
</dbReference>
<dbReference type="PANTHER" id="PTHR47156">
    <property type="entry name" value="PROTEIN CBG20824"/>
    <property type="match status" value="1"/>
</dbReference>
<dbReference type="Gene3D" id="3.30.40.10">
    <property type="entry name" value="Zinc/RING finger domain, C3HC4 (zinc finger)"/>
    <property type="match status" value="1"/>
</dbReference>
<dbReference type="PROSITE" id="PS50089">
    <property type="entry name" value="ZF_RING_2"/>
    <property type="match status" value="1"/>
</dbReference>